<feature type="region of interest" description="Disordered" evidence="1">
    <location>
        <begin position="138"/>
        <end position="193"/>
    </location>
</feature>
<protein>
    <submittedName>
        <fullName evidence="2">Uncharacterized protein</fullName>
    </submittedName>
</protein>
<dbReference type="AlphaFoldDB" id="A0AAW1V1B9"/>
<comment type="caution">
    <text evidence="2">The sequence shown here is derived from an EMBL/GenBank/DDBJ whole genome shotgun (WGS) entry which is preliminary data.</text>
</comment>
<keyword evidence="3" id="KW-1185">Reference proteome</keyword>
<dbReference type="EMBL" id="JARQZJ010000106">
    <property type="protein sequence ID" value="KAK9887235.1"/>
    <property type="molecule type" value="Genomic_DNA"/>
</dbReference>
<evidence type="ECO:0000256" key="1">
    <source>
        <dbReference type="SAM" id="MobiDB-lite"/>
    </source>
</evidence>
<dbReference type="Proteomes" id="UP001431783">
    <property type="component" value="Unassembled WGS sequence"/>
</dbReference>
<name>A0AAW1V1B9_9CUCU</name>
<sequence length="193" mass="22451">METTMHETNNTQYCHKTQLHVKMKQVLYCAEKFAKPQVGRTFLLNCKHQQLCPVFSTLKIKHITFQSQHLGKKFENTLGKFTRNTINLLITDTTKQINELTTGINREMENMMVLSERDTARDLEQQICSEITSLRRKYQTTHNRKLNNSEKTTSKEGPKNVHRQHNREPDTSGTTSLCNRHPEFGTQVCSPEQ</sequence>
<gene>
    <name evidence="2" type="ORF">WA026_021081</name>
</gene>
<evidence type="ECO:0000313" key="2">
    <source>
        <dbReference type="EMBL" id="KAK9887235.1"/>
    </source>
</evidence>
<organism evidence="2 3">
    <name type="scientific">Henosepilachna vigintioctopunctata</name>
    <dbReference type="NCBI Taxonomy" id="420089"/>
    <lineage>
        <taxon>Eukaryota</taxon>
        <taxon>Metazoa</taxon>
        <taxon>Ecdysozoa</taxon>
        <taxon>Arthropoda</taxon>
        <taxon>Hexapoda</taxon>
        <taxon>Insecta</taxon>
        <taxon>Pterygota</taxon>
        <taxon>Neoptera</taxon>
        <taxon>Endopterygota</taxon>
        <taxon>Coleoptera</taxon>
        <taxon>Polyphaga</taxon>
        <taxon>Cucujiformia</taxon>
        <taxon>Coccinelloidea</taxon>
        <taxon>Coccinellidae</taxon>
        <taxon>Epilachninae</taxon>
        <taxon>Epilachnini</taxon>
        <taxon>Henosepilachna</taxon>
    </lineage>
</organism>
<proteinExistence type="predicted"/>
<reference evidence="2 3" key="1">
    <citation type="submission" date="2023-03" db="EMBL/GenBank/DDBJ databases">
        <title>Genome insight into feeding habits of ladybird beetles.</title>
        <authorList>
            <person name="Li H.-S."/>
            <person name="Huang Y.-H."/>
            <person name="Pang H."/>
        </authorList>
    </citation>
    <scope>NUCLEOTIDE SEQUENCE [LARGE SCALE GENOMIC DNA]</scope>
    <source>
        <strain evidence="2">SYSU_2023b</strain>
        <tissue evidence="2">Whole body</tissue>
    </source>
</reference>
<accession>A0AAW1V1B9</accession>
<evidence type="ECO:0000313" key="3">
    <source>
        <dbReference type="Proteomes" id="UP001431783"/>
    </source>
</evidence>